<dbReference type="Proteomes" id="UP000249555">
    <property type="component" value="Unassembled WGS sequence"/>
</dbReference>
<sequence>MIRIPLSVVVAGLGLLSAPCVVQAQAVGVAQLSSPHRATVQQSGRANLAAVTHLGEGHRADVIQAGRDNAAHLVATGSGNRQTVSQHGDANFAAQFSAGQGNRADILQGMSGAEGNRNIALQAQAGSGNRAVIRQRGDRNLAAQAQIGQVSVQQAARAAAGLAADLRRGRTARISELSSLSGGIGNRAEITQDNDDNLAVMLQSGNHNSLDVHQSGGAANVYVQVGDGLNRSAYVDQRAGVNGVTPITIIQSR</sequence>
<protein>
    <recommendedName>
        <fullName evidence="6">Curlin-associated protein</fullName>
    </recommendedName>
</protein>
<feature type="signal peptide" evidence="3">
    <location>
        <begin position="1"/>
        <end position="24"/>
    </location>
</feature>
<dbReference type="GO" id="GO:0007155">
    <property type="term" value="P:cell adhesion"/>
    <property type="evidence" value="ECO:0007669"/>
    <property type="project" value="InterPro"/>
</dbReference>
<name>A0A2W4YLI6_9SPHN</name>
<accession>A0A2W4YLI6</accession>
<keyword evidence="2 3" id="KW-0732">Signal</keyword>
<comment type="caution">
    <text evidence="4">The sequence shown here is derived from an EMBL/GenBank/DDBJ whole genome shotgun (WGS) entry which is preliminary data.</text>
</comment>
<dbReference type="Pfam" id="PF07012">
    <property type="entry name" value="Curlin_rpt"/>
    <property type="match status" value="2"/>
</dbReference>
<evidence type="ECO:0000313" key="5">
    <source>
        <dbReference type="Proteomes" id="UP000249555"/>
    </source>
</evidence>
<evidence type="ECO:0000313" key="4">
    <source>
        <dbReference type="EMBL" id="PZO70376.1"/>
    </source>
</evidence>
<feature type="chain" id="PRO_5015964965" description="Curlin-associated protein" evidence="3">
    <location>
        <begin position="25"/>
        <end position="253"/>
    </location>
</feature>
<dbReference type="AlphaFoldDB" id="A0A2W4YLI6"/>
<evidence type="ECO:0000256" key="2">
    <source>
        <dbReference type="ARBA" id="ARBA00022729"/>
    </source>
</evidence>
<evidence type="ECO:0000256" key="1">
    <source>
        <dbReference type="ARBA" id="ARBA00009766"/>
    </source>
</evidence>
<proteinExistence type="inferred from homology"/>
<evidence type="ECO:0008006" key="6">
    <source>
        <dbReference type="Google" id="ProtNLM"/>
    </source>
</evidence>
<evidence type="ECO:0000256" key="3">
    <source>
        <dbReference type="SAM" id="SignalP"/>
    </source>
</evidence>
<dbReference type="GO" id="GO:0009289">
    <property type="term" value="C:pilus"/>
    <property type="evidence" value="ECO:0007669"/>
    <property type="project" value="InterPro"/>
</dbReference>
<organism evidence="4 5">
    <name type="scientific">Sphingomonas taxi</name>
    <dbReference type="NCBI Taxonomy" id="1549858"/>
    <lineage>
        <taxon>Bacteria</taxon>
        <taxon>Pseudomonadati</taxon>
        <taxon>Pseudomonadota</taxon>
        <taxon>Alphaproteobacteria</taxon>
        <taxon>Sphingomonadales</taxon>
        <taxon>Sphingomonadaceae</taxon>
        <taxon>Sphingomonas</taxon>
    </lineage>
</organism>
<gene>
    <name evidence="4" type="ORF">DI640_14940</name>
</gene>
<reference evidence="4 5" key="1">
    <citation type="submission" date="2017-08" db="EMBL/GenBank/DDBJ databases">
        <title>Infants hospitalized years apart are colonized by the same room-sourced microbial strains.</title>
        <authorList>
            <person name="Brooks B."/>
            <person name="Olm M.R."/>
            <person name="Firek B.A."/>
            <person name="Baker R."/>
            <person name="Thomas B.C."/>
            <person name="Morowitz M.J."/>
            <person name="Banfield J.F."/>
        </authorList>
    </citation>
    <scope>NUCLEOTIDE SEQUENCE [LARGE SCALE GENOMIC DNA]</scope>
    <source>
        <strain evidence="4">S2_018_000_R3_119</strain>
    </source>
</reference>
<dbReference type="EMBL" id="QFMX01000114">
    <property type="protein sequence ID" value="PZO70376.1"/>
    <property type="molecule type" value="Genomic_DNA"/>
</dbReference>
<comment type="similarity">
    <text evidence="1">Belongs to the CsgA/CsgB family.</text>
</comment>
<dbReference type="InterPro" id="IPR009742">
    <property type="entry name" value="Curlin_rpt"/>
</dbReference>